<evidence type="ECO:0000313" key="2">
    <source>
        <dbReference type="Proteomes" id="UP001200544"/>
    </source>
</evidence>
<evidence type="ECO:0000313" key="1">
    <source>
        <dbReference type="EMBL" id="MCE9240197.1"/>
    </source>
</evidence>
<dbReference type="EMBL" id="JAHYQA010000021">
    <property type="protein sequence ID" value="MCE9240197.1"/>
    <property type="molecule type" value="Genomic_DNA"/>
</dbReference>
<name>A0AAW4ZDV5_BACT4</name>
<dbReference type="InterPro" id="IPR032483">
    <property type="entry name" value="DUF5053"/>
</dbReference>
<proteinExistence type="predicted"/>
<accession>A0AAW4ZDV5</accession>
<dbReference type="Pfam" id="PF16476">
    <property type="entry name" value="DUF5053"/>
    <property type="match status" value="1"/>
</dbReference>
<sequence length="142" mass="16500">MDVQKELEKWMNDYREAQTEDQIKYHVKQFKAFLASLSPEDGRAFSVAYNERAKRMKADAKVLIKTLNIKKELEGILEFVSMSYIAEHYFGKTRHWLYQRLNGNNVNGKPVDFTSEELDTLSQALSDMGTMLKETSRSIARP</sequence>
<dbReference type="RefSeq" id="WP_234129293.1">
    <property type="nucleotide sequence ID" value="NZ_JAHYQA010000021.1"/>
</dbReference>
<comment type="caution">
    <text evidence="1">The sequence shown here is derived from an EMBL/GenBank/DDBJ whole genome shotgun (WGS) entry which is preliminary data.</text>
</comment>
<protein>
    <submittedName>
        <fullName evidence="1">DUF5053 domain-containing protein</fullName>
    </submittedName>
</protein>
<reference evidence="1" key="1">
    <citation type="submission" date="2021-07" db="EMBL/GenBank/DDBJ databases">
        <title>Comparative genomics of Bacteroides fragilis group isolates reveals species-dependent resistance mechanisms and validates clinical tools for resistance prediction.</title>
        <authorList>
            <person name="Wallace M.J."/>
            <person name="Jean S."/>
            <person name="Wallace M.A."/>
            <person name="Carey-Ann B.D."/>
            <person name="Dantas G."/>
        </authorList>
    </citation>
    <scope>NUCLEOTIDE SEQUENCE</scope>
    <source>
        <strain evidence="1">BJH_160</strain>
    </source>
</reference>
<dbReference type="AlphaFoldDB" id="A0AAW4ZDV5"/>
<gene>
    <name evidence="1" type="ORF">K0H07_23945</name>
</gene>
<dbReference type="Proteomes" id="UP001200544">
    <property type="component" value="Unassembled WGS sequence"/>
</dbReference>
<organism evidence="1 2">
    <name type="scientific">Bacteroides thetaiotaomicron</name>
    <dbReference type="NCBI Taxonomy" id="818"/>
    <lineage>
        <taxon>Bacteria</taxon>
        <taxon>Pseudomonadati</taxon>
        <taxon>Bacteroidota</taxon>
        <taxon>Bacteroidia</taxon>
        <taxon>Bacteroidales</taxon>
        <taxon>Bacteroidaceae</taxon>
        <taxon>Bacteroides</taxon>
    </lineage>
</organism>